<dbReference type="KEGG" id="afy:BW247_06865"/>
<keyword evidence="2" id="KW-1185">Reference proteome</keyword>
<name>A0A1P8UG89_9GAMM</name>
<dbReference type="STRING" id="1765967.BW247_06865"/>
<proteinExistence type="predicted"/>
<dbReference type="RefSeq" id="WP_076836497.1">
    <property type="nucleotide sequence ID" value="NZ_CP019434.1"/>
</dbReference>
<dbReference type="Pfam" id="PF02353">
    <property type="entry name" value="CMAS"/>
    <property type="match status" value="1"/>
</dbReference>
<dbReference type="FunFam" id="3.40.50.150:FF:000554">
    <property type="entry name" value="Cation-transporting ATPase"/>
    <property type="match status" value="1"/>
</dbReference>
<dbReference type="Gene3D" id="3.40.50.150">
    <property type="entry name" value="Vaccinia Virus protein VP39"/>
    <property type="match status" value="1"/>
</dbReference>
<protein>
    <submittedName>
        <fullName evidence="1">SAM-dependent methyltransferase</fullName>
    </submittedName>
</protein>
<keyword evidence="1" id="KW-0808">Transferase</keyword>
<dbReference type="SUPFAM" id="SSF53335">
    <property type="entry name" value="S-adenosyl-L-methionine-dependent methyltransferases"/>
    <property type="match status" value="1"/>
</dbReference>
<accession>A0A1P8UG89</accession>
<dbReference type="PANTHER" id="PTHR43832">
    <property type="match status" value="1"/>
</dbReference>
<dbReference type="GO" id="GO:0008168">
    <property type="term" value="F:methyltransferase activity"/>
    <property type="evidence" value="ECO:0007669"/>
    <property type="project" value="UniProtKB-KW"/>
</dbReference>
<dbReference type="InterPro" id="IPR029063">
    <property type="entry name" value="SAM-dependent_MTases_sf"/>
</dbReference>
<evidence type="ECO:0000313" key="2">
    <source>
        <dbReference type="Proteomes" id="UP000243807"/>
    </source>
</evidence>
<keyword evidence="1" id="KW-0489">Methyltransferase</keyword>
<reference evidence="1 2" key="1">
    <citation type="submission" date="2017-01" db="EMBL/GenBank/DDBJ databases">
        <title>Draft sequence of Acidihalobacter ferrooxidans strain DSM 14175 (strain V8).</title>
        <authorList>
            <person name="Khaleque H.N."/>
            <person name="Ramsay J.P."/>
            <person name="Murphy R.J.T."/>
            <person name="Kaksonen A.H."/>
            <person name="Boxall N.J."/>
            <person name="Watkin E.L.J."/>
        </authorList>
    </citation>
    <scope>NUCLEOTIDE SEQUENCE [LARGE SCALE GENOMIC DNA]</scope>
    <source>
        <strain evidence="1 2">V8</strain>
    </source>
</reference>
<dbReference type="EMBL" id="CP019434">
    <property type="protein sequence ID" value="APZ42849.1"/>
    <property type="molecule type" value="Genomic_DNA"/>
</dbReference>
<dbReference type="OrthoDB" id="9782855at2"/>
<dbReference type="CDD" id="cd02440">
    <property type="entry name" value="AdoMet_MTases"/>
    <property type="match status" value="1"/>
</dbReference>
<evidence type="ECO:0000313" key="1">
    <source>
        <dbReference type="EMBL" id="APZ42849.1"/>
    </source>
</evidence>
<dbReference type="Proteomes" id="UP000243807">
    <property type="component" value="Chromosome"/>
</dbReference>
<sequence>MSTATRLAIGWVEQGLVPDTVIRQGIRRLLATRLREIEAADPERSAAQTERIVAAMHASPIAALPELANEQHYEVPAAFFAEALGPRRKYSACLWSEGIDDLAAAEDAALLETCTHADLCDGQDILELGCGWGSLTLWMAERYPNARITAVSNSHSQREYILDQARHRGFANVEVVTVDMNDFATEHRFDRIVSVEMFEHMRNWPTLFERVHGWLRDGGKFFMHIFVHRSTPYFFEDEGDDDWMSRHFFSGGLMPSDALPLRFQGNLRLQRQWRWDGRHYERTLNAWLALTDSRRAHIMPILEATYGAQEAAAWLQRWRIFFMACAELFGYEQGRQWWVSHYLFERPA</sequence>
<gene>
    <name evidence="1" type="ORF">BW247_06865</name>
</gene>
<dbReference type="PANTHER" id="PTHR43832:SF1">
    <property type="entry name" value="S-ADENOSYL-L-METHIONINE-DEPENDENT METHYLTRANSFERASES SUPERFAMILY PROTEIN"/>
    <property type="match status" value="1"/>
</dbReference>
<organism evidence="1 2">
    <name type="scientific">Acidihalobacter ferrooxydans</name>
    <dbReference type="NCBI Taxonomy" id="1765967"/>
    <lineage>
        <taxon>Bacteria</taxon>
        <taxon>Pseudomonadati</taxon>
        <taxon>Pseudomonadota</taxon>
        <taxon>Gammaproteobacteria</taxon>
        <taxon>Chromatiales</taxon>
        <taxon>Ectothiorhodospiraceae</taxon>
        <taxon>Acidihalobacter</taxon>
    </lineage>
</organism>
<dbReference type="AlphaFoldDB" id="A0A1P8UG89"/>
<dbReference type="GO" id="GO:0032259">
    <property type="term" value="P:methylation"/>
    <property type="evidence" value="ECO:0007669"/>
    <property type="project" value="UniProtKB-KW"/>
</dbReference>